<dbReference type="RefSeq" id="WP_143490151.1">
    <property type="nucleotide sequence ID" value="NZ_VJOY01000022.1"/>
</dbReference>
<gene>
    <name evidence="2" type="ORF">FM069_19890</name>
</gene>
<comment type="caution">
    <text evidence="2">The sequence shown here is derived from an EMBL/GenBank/DDBJ whole genome shotgun (WGS) entry which is preliminary data.</text>
</comment>
<name>A0A553GU00_9PSED</name>
<keyword evidence="1" id="KW-1133">Transmembrane helix</keyword>
<evidence type="ECO:0000313" key="2">
    <source>
        <dbReference type="EMBL" id="TRX72985.1"/>
    </source>
</evidence>
<keyword evidence="1" id="KW-0812">Transmembrane</keyword>
<dbReference type="EMBL" id="VJOY01000022">
    <property type="protein sequence ID" value="TRX72985.1"/>
    <property type="molecule type" value="Genomic_DNA"/>
</dbReference>
<feature type="transmembrane region" description="Helical" evidence="1">
    <location>
        <begin position="137"/>
        <end position="159"/>
    </location>
</feature>
<feature type="transmembrane region" description="Helical" evidence="1">
    <location>
        <begin position="183"/>
        <end position="216"/>
    </location>
</feature>
<organism evidence="2 3">
    <name type="scientific">Pseudomonas mangiferae</name>
    <dbReference type="NCBI Taxonomy" id="2593654"/>
    <lineage>
        <taxon>Bacteria</taxon>
        <taxon>Pseudomonadati</taxon>
        <taxon>Pseudomonadota</taxon>
        <taxon>Gammaproteobacteria</taxon>
        <taxon>Pseudomonadales</taxon>
        <taxon>Pseudomonadaceae</taxon>
        <taxon>Pseudomonas</taxon>
    </lineage>
</organism>
<feature type="transmembrane region" description="Helical" evidence="1">
    <location>
        <begin position="264"/>
        <end position="291"/>
    </location>
</feature>
<feature type="transmembrane region" description="Helical" evidence="1">
    <location>
        <begin position="223"/>
        <end position="244"/>
    </location>
</feature>
<accession>A0A553GU00</accession>
<dbReference type="Proteomes" id="UP000315235">
    <property type="component" value="Unassembled WGS sequence"/>
</dbReference>
<keyword evidence="1" id="KW-0472">Membrane</keyword>
<dbReference type="AlphaFoldDB" id="A0A553GU00"/>
<feature type="transmembrane region" description="Helical" evidence="1">
    <location>
        <begin position="303"/>
        <end position="321"/>
    </location>
</feature>
<keyword evidence="3" id="KW-1185">Reference proteome</keyword>
<evidence type="ECO:0008006" key="4">
    <source>
        <dbReference type="Google" id="ProtNLM"/>
    </source>
</evidence>
<reference evidence="2 3" key="1">
    <citation type="submission" date="2019-07" db="EMBL/GenBank/DDBJ databases">
        <title>Pseudomonas mangiferae sp. nov., isolated from bark of mango tree in Thailand.</title>
        <authorList>
            <person name="Srisuk N."/>
            <person name="Anurat P."/>
        </authorList>
    </citation>
    <scope>NUCLEOTIDE SEQUENCE [LARGE SCALE GENOMIC DNA]</scope>
    <source>
        <strain evidence="2 3">DMKU_BBB3-04</strain>
    </source>
</reference>
<feature type="transmembrane region" description="Helical" evidence="1">
    <location>
        <begin position="106"/>
        <end position="125"/>
    </location>
</feature>
<feature type="non-terminal residue" evidence="2">
    <location>
        <position position="372"/>
    </location>
</feature>
<sequence length="372" mass="40654">MTSPLSRPFGLALLLALLVALVIATQRTRNTESDPLGTLLVSESLVERGTLKLDAYGADYLKTFGFRVHEKNGHFYNYFPLGTALLSTPAVAVAHAAGWRMTQDEAPLQLILSTGAAWLILYLLYKTARLYLGPRQSLLLAGLCWFGSSLASTVGTGLWSHDFTFVFSSAALYWAVRNPPWAMAWRALAIGSALFLAYLCRPTLALLAPCLLLYCFCCRDRRLALLAGTVLLAWLALFAGFSQLEYGQWLPDYYLPKRLEDGDFATALWGNLISPARGLLVYSPFLLVSLAGSLGRLGQGRDALGLGLLTLAWPLAHLVSISHFPHWWAGWSYGARLMVDALPGLFLGLFSLLGDLRCGRRPVWAAVAVGGL</sequence>
<evidence type="ECO:0000256" key="1">
    <source>
        <dbReference type="SAM" id="Phobius"/>
    </source>
</evidence>
<feature type="transmembrane region" description="Helical" evidence="1">
    <location>
        <begin position="333"/>
        <end position="353"/>
    </location>
</feature>
<dbReference type="OrthoDB" id="316175at2"/>
<evidence type="ECO:0000313" key="3">
    <source>
        <dbReference type="Proteomes" id="UP000315235"/>
    </source>
</evidence>
<protein>
    <recommendedName>
        <fullName evidence="4">Glycosyltransferase RgtA/B/C/D-like domain-containing protein</fullName>
    </recommendedName>
</protein>
<proteinExistence type="predicted"/>